<dbReference type="STRING" id="57577.A0A2K3NRW8"/>
<evidence type="ECO:0000256" key="9">
    <source>
        <dbReference type="ARBA" id="ARBA00022692"/>
    </source>
</evidence>
<dbReference type="FunFam" id="3.80.10.10:FF:000041">
    <property type="entry name" value="LRR receptor-like serine/threonine-protein kinase ERECTA"/>
    <property type="match status" value="1"/>
</dbReference>
<dbReference type="GO" id="GO:0004674">
    <property type="term" value="F:protein serine/threonine kinase activity"/>
    <property type="evidence" value="ECO:0007669"/>
    <property type="project" value="UniProtKB-KW"/>
</dbReference>
<keyword evidence="17 25" id="KW-0675">Receptor</keyword>
<feature type="transmembrane region" description="Helical" evidence="22">
    <location>
        <begin position="641"/>
        <end position="661"/>
    </location>
</feature>
<evidence type="ECO:0000259" key="24">
    <source>
        <dbReference type="PROSITE" id="PS50011"/>
    </source>
</evidence>
<keyword evidence="15 22" id="KW-1133">Transmembrane helix</keyword>
<evidence type="ECO:0000256" key="13">
    <source>
        <dbReference type="ARBA" id="ARBA00022777"/>
    </source>
</evidence>
<keyword evidence="14 21" id="KW-0067">ATP-binding</keyword>
<dbReference type="EC" id="2.7.11.1" evidence="5"/>
<keyword evidence="18" id="KW-0325">Glycoprotein</keyword>
<evidence type="ECO:0000256" key="15">
    <source>
        <dbReference type="ARBA" id="ARBA00022989"/>
    </source>
</evidence>
<reference evidence="25 26" key="2">
    <citation type="journal article" date="2017" name="Front. Plant Sci.">
        <title>Gene Classification and Mining of Molecular Markers Useful in Red Clover (Trifolium pratense) Breeding.</title>
        <authorList>
            <person name="Istvanek J."/>
            <person name="Dluhosova J."/>
            <person name="Dluhos P."/>
            <person name="Patkova L."/>
            <person name="Nedelnik J."/>
            <person name="Repkova J."/>
        </authorList>
    </citation>
    <scope>NUCLEOTIDE SEQUENCE [LARGE SCALE GENOMIC DNA]</scope>
    <source>
        <strain evidence="26">cv. Tatra</strain>
        <tissue evidence="25">Young leaves</tissue>
    </source>
</reference>
<dbReference type="FunFam" id="3.80.10.10:FF:001519">
    <property type="entry name" value="Highly similar to receptor-like protein kinase"/>
    <property type="match status" value="1"/>
</dbReference>
<evidence type="ECO:0000256" key="1">
    <source>
        <dbReference type="ARBA" id="ARBA00004236"/>
    </source>
</evidence>
<evidence type="ECO:0000256" key="23">
    <source>
        <dbReference type="SAM" id="SignalP"/>
    </source>
</evidence>
<dbReference type="Proteomes" id="UP000236291">
    <property type="component" value="Unassembled WGS sequence"/>
</dbReference>
<protein>
    <recommendedName>
        <fullName evidence="5">non-specific serine/threonine protein kinase</fullName>
        <ecNumber evidence="5">2.7.11.1</ecNumber>
    </recommendedName>
</protein>
<feature type="binding site" evidence="21">
    <location>
        <position position="729"/>
    </location>
    <ligand>
        <name>ATP</name>
        <dbReference type="ChEBI" id="CHEBI:30616"/>
    </ligand>
</feature>
<evidence type="ECO:0000256" key="12">
    <source>
        <dbReference type="ARBA" id="ARBA00022741"/>
    </source>
</evidence>
<keyword evidence="12 21" id="KW-0547">Nucleotide-binding</keyword>
<dbReference type="InterPro" id="IPR051716">
    <property type="entry name" value="Plant_RL_S/T_kinase"/>
</dbReference>
<dbReference type="Pfam" id="PF08263">
    <property type="entry name" value="LRRNT_2"/>
    <property type="match status" value="1"/>
</dbReference>
<dbReference type="SMART" id="SM00220">
    <property type="entry name" value="S_TKc"/>
    <property type="match status" value="1"/>
</dbReference>
<comment type="catalytic activity">
    <reaction evidence="19">
        <text>L-threonyl-[protein] + ATP = O-phospho-L-threonyl-[protein] + ADP + H(+)</text>
        <dbReference type="Rhea" id="RHEA:46608"/>
        <dbReference type="Rhea" id="RHEA-COMP:11060"/>
        <dbReference type="Rhea" id="RHEA-COMP:11605"/>
        <dbReference type="ChEBI" id="CHEBI:15378"/>
        <dbReference type="ChEBI" id="CHEBI:30013"/>
        <dbReference type="ChEBI" id="CHEBI:30616"/>
        <dbReference type="ChEBI" id="CHEBI:61977"/>
        <dbReference type="ChEBI" id="CHEBI:456216"/>
        <dbReference type="EC" id="2.7.11.1"/>
    </reaction>
</comment>
<dbReference type="InterPro" id="IPR008271">
    <property type="entry name" value="Ser/Thr_kinase_AS"/>
</dbReference>
<dbReference type="CDD" id="cd14066">
    <property type="entry name" value="STKc_IRAK"/>
    <property type="match status" value="1"/>
</dbReference>
<dbReference type="InterPro" id="IPR003591">
    <property type="entry name" value="Leu-rich_rpt_typical-subtyp"/>
</dbReference>
<keyword evidence="16 22" id="KW-0472">Membrane</keyword>
<feature type="signal peptide" evidence="23">
    <location>
        <begin position="1"/>
        <end position="29"/>
    </location>
</feature>
<evidence type="ECO:0000256" key="21">
    <source>
        <dbReference type="PROSITE-ProRule" id="PRU10141"/>
    </source>
</evidence>
<evidence type="ECO:0000256" key="4">
    <source>
        <dbReference type="ARBA" id="ARBA00009592"/>
    </source>
</evidence>
<dbReference type="InterPro" id="IPR013210">
    <property type="entry name" value="LRR_N_plant-typ"/>
</dbReference>
<evidence type="ECO:0000256" key="10">
    <source>
        <dbReference type="ARBA" id="ARBA00022729"/>
    </source>
</evidence>
<comment type="similarity">
    <text evidence="3">Belongs to the protein kinase superfamily. Ser/Thr protein kinase family.</text>
</comment>
<dbReference type="SUPFAM" id="SSF52058">
    <property type="entry name" value="L domain-like"/>
    <property type="match status" value="2"/>
</dbReference>
<comment type="similarity">
    <text evidence="4">Belongs to the RLP family.</text>
</comment>
<dbReference type="InterPro" id="IPR055414">
    <property type="entry name" value="LRR_R13L4/SHOC2-like"/>
</dbReference>
<organism evidence="25 26">
    <name type="scientific">Trifolium pratense</name>
    <name type="common">Red clover</name>
    <dbReference type="NCBI Taxonomy" id="57577"/>
    <lineage>
        <taxon>Eukaryota</taxon>
        <taxon>Viridiplantae</taxon>
        <taxon>Streptophyta</taxon>
        <taxon>Embryophyta</taxon>
        <taxon>Tracheophyta</taxon>
        <taxon>Spermatophyta</taxon>
        <taxon>Magnoliopsida</taxon>
        <taxon>eudicotyledons</taxon>
        <taxon>Gunneridae</taxon>
        <taxon>Pentapetalae</taxon>
        <taxon>rosids</taxon>
        <taxon>fabids</taxon>
        <taxon>Fabales</taxon>
        <taxon>Fabaceae</taxon>
        <taxon>Papilionoideae</taxon>
        <taxon>50 kb inversion clade</taxon>
        <taxon>NPAAA clade</taxon>
        <taxon>Hologalegina</taxon>
        <taxon>IRL clade</taxon>
        <taxon>Trifolieae</taxon>
        <taxon>Trifolium</taxon>
    </lineage>
</organism>
<evidence type="ECO:0000256" key="20">
    <source>
        <dbReference type="ARBA" id="ARBA00048679"/>
    </source>
</evidence>
<dbReference type="Pfam" id="PF00069">
    <property type="entry name" value="Pkinase"/>
    <property type="match status" value="1"/>
</dbReference>
<evidence type="ECO:0000256" key="19">
    <source>
        <dbReference type="ARBA" id="ARBA00047899"/>
    </source>
</evidence>
<evidence type="ECO:0000256" key="22">
    <source>
        <dbReference type="SAM" id="Phobius"/>
    </source>
</evidence>
<dbReference type="PROSITE" id="PS00107">
    <property type="entry name" value="PROTEIN_KINASE_ATP"/>
    <property type="match status" value="1"/>
</dbReference>
<dbReference type="FunFam" id="3.30.200.20:FF:000512">
    <property type="entry name" value="Receptor-like protein kinase HSL1"/>
    <property type="match status" value="1"/>
</dbReference>
<dbReference type="EMBL" id="ASHM01000965">
    <property type="protein sequence ID" value="PNY05767.1"/>
    <property type="molecule type" value="Genomic_DNA"/>
</dbReference>
<dbReference type="FunFam" id="1.10.510.10:FF:000714">
    <property type="entry name" value="Kinase family with leucine-rich repeat domain-containing protein"/>
    <property type="match status" value="1"/>
</dbReference>
<comment type="catalytic activity">
    <reaction evidence="20">
        <text>L-seryl-[protein] + ATP = O-phospho-L-seryl-[protein] + ADP + H(+)</text>
        <dbReference type="Rhea" id="RHEA:17989"/>
        <dbReference type="Rhea" id="RHEA-COMP:9863"/>
        <dbReference type="Rhea" id="RHEA-COMP:11604"/>
        <dbReference type="ChEBI" id="CHEBI:15378"/>
        <dbReference type="ChEBI" id="CHEBI:29999"/>
        <dbReference type="ChEBI" id="CHEBI:30616"/>
        <dbReference type="ChEBI" id="CHEBI:83421"/>
        <dbReference type="ChEBI" id="CHEBI:456216"/>
        <dbReference type="EC" id="2.7.11.1"/>
    </reaction>
</comment>
<dbReference type="Pfam" id="PF23598">
    <property type="entry name" value="LRR_14"/>
    <property type="match status" value="1"/>
</dbReference>
<keyword evidence="7" id="KW-0433">Leucine-rich repeat</keyword>
<dbReference type="Pfam" id="PF00560">
    <property type="entry name" value="LRR_1"/>
    <property type="match status" value="1"/>
</dbReference>
<evidence type="ECO:0000313" key="25">
    <source>
        <dbReference type="EMBL" id="PNY05767.1"/>
    </source>
</evidence>
<evidence type="ECO:0000256" key="8">
    <source>
        <dbReference type="ARBA" id="ARBA00022679"/>
    </source>
</evidence>
<dbReference type="PROSITE" id="PS00108">
    <property type="entry name" value="PROTEIN_KINASE_ST"/>
    <property type="match status" value="1"/>
</dbReference>
<dbReference type="InterPro" id="IPR011009">
    <property type="entry name" value="Kinase-like_dom_sf"/>
</dbReference>
<keyword evidence="13 25" id="KW-0418">Kinase</keyword>
<gene>
    <name evidence="25" type="ORF">L195_g002224</name>
</gene>
<reference evidence="25 26" key="1">
    <citation type="journal article" date="2014" name="Am. J. Bot.">
        <title>Genome assembly and annotation for red clover (Trifolium pratense; Fabaceae).</title>
        <authorList>
            <person name="Istvanek J."/>
            <person name="Jaros M."/>
            <person name="Krenek A."/>
            <person name="Repkova J."/>
        </authorList>
    </citation>
    <scope>NUCLEOTIDE SEQUENCE [LARGE SCALE GENOMIC DNA]</scope>
    <source>
        <strain evidence="26">cv. Tatra</strain>
        <tissue evidence="25">Young leaves</tissue>
    </source>
</reference>
<keyword evidence="9 22" id="KW-0812">Transmembrane</keyword>
<dbReference type="FunFam" id="3.80.10.10:FF:000824">
    <property type="entry name" value="Receptor-like protein kinase HSL1 isoform A"/>
    <property type="match status" value="1"/>
</dbReference>
<keyword evidence="6" id="KW-0723">Serine/threonine-protein kinase</keyword>
<evidence type="ECO:0000256" key="14">
    <source>
        <dbReference type="ARBA" id="ARBA00022840"/>
    </source>
</evidence>
<dbReference type="FunFam" id="3.80.10.10:FF:000111">
    <property type="entry name" value="LRR receptor-like serine/threonine-protein kinase ERECTA"/>
    <property type="match status" value="1"/>
</dbReference>
<dbReference type="SMART" id="SM00369">
    <property type="entry name" value="LRR_TYP"/>
    <property type="match status" value="7"/>
</dbReference>
<dbReference type="GO" id="GO:0005886">
    <property type="term" value="C:plasma membrane"/>
    <property type="evidence" value="ECO:0007669"/>
    <property type="project" value="UniProtKB-SubCell"/>
</dbReference>
<evidence type="ECO:0000256" key="6">
    <source>
        <dbReference type="ARBA" id="ARBA00022527"/>
    </source>
</evidence>
<evidence type="ECO:0000313" key="26">
    <source>
        <dbReference type="Proteomes" id="UP000236291"/>
    </source>
</evidence>
<comment type="subcellular location">
    <subcellularLocation>
        <location evidence="1">Cell membrane</location>
    </subcellularLocation>
    <subcellularLocation>
        <location evidence="2">Membrane</location>
        <topology evidence="2">Single-pass type I membrane protein</topology>
    </subcellularLocation>
</comment>
<dbReference type="AlphaFoldDB" id="A0A2K3NRW8"/>
<dbReference type="InterPro" id="IPR032675">
    <property type="entry name" value="LRR_dom_sf"/>
</dbReference>
<evidence type="ECO:0000256" key="3">
    <source>
        <dbReference type="ARBA" id="ARBA00008684"/>
    </source>
</evidence>
<keyword evidence="8" id="KW-0808">Transferase</keyword>
<evidence type="ECO:0000256" key="2">
    <source>
        <dbReference type="ARBA" id="ARBA00004479"/>
    </source>
</evidence>
<dbReference type="GO" id="GO:0005524">
    <property type="term" value="F:ATP binding"/>
    <property type="evidence" value="ECO:0007669"/>
    <property type="project" value="UniProtKB-UniRule"/>
</dbReference>
<feature type="domain" description="Protein kinase" evidence="24">
    <location>
        <begin position="699"/>
        <end position="1008"/>
    </location>
</feature>
<accession>A0A2K3NRW8</accession>
<dbReference type="InterPro" id="IPR001611">
    <property type="entry name" value="Leu-rich_rpt"/>
</dbReference>
<dbReference type="InterPro" id="IPR000719">
    <property type="entry name" value="Prot_kinase_dom"/>
</dbReference>
<dbReference type="Pfam" id="PF13855">
    <property type="entry name" value="LRR_8"/>
    <property type="match status" value="1"/>
</dbReference>
<name>A0A2K3NRW8_TRIPR</name>
<dbReference type="SUPFAM" id="SSF56112">
    <property type="entry name" value="Protein kinase-like (PK-like)"/>
    <property type="match status" value="1"/>
</dbReference>
<evidence type="ECO:0000256" key="18">
    <source>
        <dbReference type="ARBA" id="ARBA00023180"/>
    </source>
</evidence>
<evidence type="ECO:0000256" key="5">
    <source>
        <dbReference type="ARBA" id="ARBA00012513"/>
    </source>
</evidence>
<dbReference type="PRINTS" id="PR00019">
    <property type="entry name" value="LEURICHRPT"/>
</dbReference>
<dbReference type="PROSITE" id="PS50011">
    <property type="entry name" value="PROTEIN_KINASE_DOM"/>
    <property type="match status" value="1"/>
</dbReference>
<dbReference type="PROSITE" id="PS51450">
    <property type="entry name" value="LRR"/>
    <property type="match status" value="2"/>
</dbReference>
<dbReference type="PANTHER" id="PTHR48053">
    <property type="entry name" value="LEUCINE RICH REPEAT FAMILY PROTEIN, EXPRESSED"/>
    <property type="match status" value="1"/>
</dbReference>
<sequence length="1034" mass="114690">MSKLPLFISKFSFLLFLIVNFIVPSLVISQPTNTEELILLNLKRQLGDPPSLQSWKPSPSSPCNWSEINCTDGSVTELLLLNKDITTQKLPSTICDLKNLTKLDLSNNSIAGEFPTWLQNCSNLQYLDLSQNYFAGQISDDIGNLKSLTYLNLGGNSFIGDVPAAIGKLSKLQTLHLFRNNFNGTFPKEIGDLTNLEILGLAYSFKLKPMAIPIEFGKLKNLKVMWISQCNLIGNIPESFENLTKLEQLDLSTNNLTGKIPTNLFLLKNLNIVYLYLNRLIGAIPNSVQALNLTEIDLAMNNLTGSIPKEFGKLQNLTILHLYSNQLSGEIPSSLGLIPSLRKFKVFYNKLNGTLPSELGRYSKLENFEVAKNEFIGGLPEHLCEGGALLGVIAFSNNLSGNLPKWFENCDSLTTIQLYSNRFSGEVPLGLWSLTKLSTLMLSDNFFSGKLPSKLSSNMSRLEIRNNNFSGQISVGISSALSLVVFDAINNMFYGEFPRELTRLSQLTTLHLDGNQLSGTLPSEIISWQSLDTLTISRNKISGQIPVAMSSLPKLNYLDLSENNISGEIPPQLAKLNFIVLNLSSNKLTGSIPDKFDNLAFESSFLNNPQLCAHSENLNLSSCLTKTTPHSRKKSSLKSKLVSLILAVTVAVLLATTLLAFCTLKKRCGKKHHGPKLSTWRLTSFQRLDLTEINIFSSLTDNNLIGSGGFGKVYRIASTRPGEYVAVKKIWNVKDVDDKLDKEFMAEVEILGNIRHSNIVKLLCCFSSETSKLLVYEYMENHSLDKWLHTKKIKTSVSGLSSHAENQLVLSWPTRLKIAIGAAQGLCYMHHECSVPIIHRDVKSSNILLDSEFKASIADFGLAKMLAKNGEPYTASVLAGSFGYIPPEYAYSTRIDEKVDVYSFGVVLLELVTGREANNGGDNACSLVDWAWQHCNEGKCITDAFEKVIRETRYTAEMTCVFKLGLMCTSTVPSTRPSMKEILQVLRQCSSSSSRKRVATEFDITPLLGNTTYISSYKDSRTISENEESCLYSV</sequence>
<proteinExistence type="inferred from homology"/>
<dbReference type="PANTHER" id="PTHR48053:SF109">
    <property type="entry name" value="PROTEIN KINASE DOMAIN-CONTAINING PROTEIN"/>
    <property type="match status" value="1"/>
</dbReference>
<dbReference type="Gene3D" id="3.30.200.20">
    <property type="entry name" value="Phosphorylase Kinase, domain 1"/>
    <property type="match status" value="1"/>
</dbReference>
<dbReference type="Gene3D" id="1.10.510.10">
    <property type="entry name" value="Transferase(Phosphotransferase) domain 1"/>
    <property type="match status" value="1"/>
</dbReference>
<dbReference type="Gene3D" id="3.80.10.10">
    <property type="entry name" value="Ribonuclease Inhibitor"/>
    <property type="match status" value="4"/>
</dbReference>
<keyword evidence="10 23" id="KW-0732">Signal</keyword>
<comment type="caution">
    <text evidence="25">The sequence shown here is derived from an EMBL/GenBank/DDBJ whole genome shotgun (WGS) entry which is preliminary data.</text>
</comment>
<feature type="chain" id="PRO_5014376038" description="non-specific serine/threonine protein kinase" evidence="23">
    <location>
        <begin position="30"/>
        <end position="1034"/>
    </location>
</feature>
<evidence type="ECO:0000256" key="7">
    <source>
        <dbReference type="ARBA" id="ARBA00022614"/>
    </source>
</evidence>
<evidence type="ECO:0000256" key="11">
    <source>
        <dbReference type="ARBA" id="ARBA00022737"/>
    </source>
</evidence>
<evidence type="ECO:0000256" key="17">
    <source>
        <dbReference type="ARBA" id="ARBA00023170"/>
    </source>
</evidence>
<dbReference type="InterPro" id="IPR017441">
    <property type="entry name" value="Protein_kinase_ATP_BS"/>
</dbReference>
<keyword evidence="11" id="KW-0677">Repeat</keyword>
<evidence type="ECO:0000256" key="16">
    <source>
        <dbReference type="ARBA" id="ARBA00023136"/>
    </source>
</evidence>